<evidence type="ECO:0000256" key="3">
    <source>
        <dbReference type="ARBA" id="ARBA00013692"/>
    </source>
</evidence>
<gene>
    <name evidence="14" type="ORF">OTU49_000869</name>
</gene>
<evidence type="ECO:0000256" key="8">
    <source>
        <dbReference type="ARBA" id="ARBA00023306"/>
    </source>
</evidence>
<keyword evidence="7 12" id="KW-0175">Coiled coil</keyword>
<dbReference type="InterPro" id="IPR013255">
    <property type="entry name" value="Spc25_C"/>
</dbReference>
<accession>A0AAW0XX91</accession>
<feature type="coiled-coil region" evidence="12">
    <location>
        <begin position="51"/>
        <end position="134"/>
    </location>
</feature>
<evidence type="ECO:0000313" key="15">
    <source>
        <dbReference type="Proteomes" id="UP001445076"/>
    </source>
</evidence>
<organism evidence="14 15">
    <name type="scientific">Cherax quadricarinatus</name>
    <name type="common">Australian red claw crayfish</name>
    <dbReference type="NCBI Taxonomy" id="27406"/>
    <lineage>
        <taxon>Eukaryota</taxon>
        <taxon>Metazoa</taxon>
        <taxon>Ecdysozoa</taxon>
        <taxon>Arthropoda</taxon>
        <taxon>Crustacea</taxon>
        <taxon>Multicrustacea</taxon>
        <taxon>Malacostraca</taxon>
        <taxon>Eumalacostraca</taxon>
        <taxon>Eucarida</taxon>
        <taxon>Decapoda</taxon>
        <taxon>Pleocyemata</taxon>
        <taxon>Astacidea</taxon>
        <taxon>Parastacoidea</taxon>
        <taxon>Parastacidae</taxon>
        <taxon>Cherax</taxon>
    </lineage>
</organism>
<evidence type="ECO:0000256" key="11">
    <source>
        <dbReference type="RuleBase" id="RU367150"/>
    </source>
</evidence>
<evidence type="ECO:0000256" key="10">
    <source>
        <dbReference type="ARBA" id="ARBA00065771"/>
    </source>
</evidence>
<dbReference type="PANTHER" id="PTHR14281">
    <property type="entry name" value="KINETOCHORE PROTEIN SPC25-RELATED"/>
    <property type="match status" value="1"/>
</dbReference>
<dbReference type="AlphaFoldDB" id="A0AAW0XX91"/>
<comment type="similarity">
    <text evidence="2 11">Belongs to the SPC25 family.</text>
</comment>
<evidence type="ECO:0000256" key="6">
    <source>
        <dbReference type="ARBA" id="ARBA00022776"/>
    </source>
</evidence>
<dbReference type="FunFam" id="3.30.457.50:FF:000001">
    <property type="entry name" value="Probable kinetochore protein spc25"/>
    <property type="match status" value="1"/>
</dbReference>
<evidence type="ECO:0000256" key="9">
    <source>
        <dbReference type="ARBA" id="ARBA00023328"/>
    </source>
</evidence>
<evidence type="ECO:0000256" key="4">
    <source>
        <dbReference type="ARBA" id="ARBA00022454"/>
    </source>
</evidence>
<keyword evidence="15" id="KW-1185">Reference proteome</keyword>
<protein>
    <recommendedName>
        <fullName evidence="3 11">Kinetochore protein SPC25</fullName>
    </recommendedName>
</protein>
<evidence type="ECO:0000313" key="14">
    <source>
        <dbReference type="EMBL" id="KAK8744558.1"/>
    </source>
</evidence>
<dbReference type="GO" id="GO:0051301">
    <property type="term" value="P:cell division"/>
    <property type="evidence" value="ECO:0007669"/>
    <property type="project" value="UniProtKB-UniRule"/>
</dbReference>
<dbReference type="EMBL" id="JARKIK010000022">
    <property type="protein sequence ID" value="KAK8744558.1"/>
    <property type="molecule type" value="Genomic_DNA"/>
</dbReference>
<evidence type="ECO:0000256" key="2">
    <source>
        <dbReference type="ARBA" id="ARBA00006379"/>
    </source>
</evidence>
<dbReference type="GO" id="GO:0031262">
    <property type="term" value="C:Ndc80 complex"/>
    <property type="evidence" value="ECO:0007669"/>
    <property type="project" value="InterPro"/>
</dbReference>
<comment type="subcellular location">
    <subcellularLocation>
        <location evidence="1">Chromosome</location>
        <location evidence="1">Centromere</location>
    </subcellularLocation>
    <subcellularLocation>
        <location evidence="11">Nucleus</location>
    </subcellularLocation>
    <subcellularLocation>
        <location evidence="11">Chromosome</location>
        <location evidence="11">Centromere</location>
        <location evidence="11">Kinetochore</location>
    </subcellularLocation>
</comment>
<keyword evidence="9 11" id="KW-0137">Centromere</keyword>
<evidence type="ECO:0000256" key="12">
    <source>
        <dbReference type="SAM" id="Coils"/>
    </source>
</evidence>
<comment type="caution">
    <text evidence="14">The sequence shown here is derived from an EMBL/GenBank/DDBJ whole genome shotgun (WGS) entry which is preliminary data.</text>
</comment>
<dbReference type="Proteomes" id="UP001445076">
    <property type="component" value="Unassembled WGS sequence"/>
</dbReference>
<name>A0AAW0XX91_CHEQU</name>
<dbReference type="InterPro" id="IPR045143">
    <property type="entry name" value="Spc25"/>
</dbReference>
<keyword evidence="6 11" id="KW-0498">Mitosis</keyword>
<reference evidence="14 15" key="1">
    <citation type="journal article" date="2024" name="BMC Genomics">
        <title>Genome assembly of redclaw crayfish (Cherax quadricarinatus) provides insights into its immune adaptation and hypoxia tolerance.</title>
        <authorList>
            <person name="Liu Z."/>
            <person name="Zheng J."/>
            <person name="Li H."/>
            <person name="Fang K."/>
            <person name="Wang S."/>
            <person name="He J."/>
            <person name="Zhou D."/>
            <person name="Weng S."/>
            <person name="Chi M."/>
            <person name="Gu Z."/>
            <person name="He J."/>
            <person name="Li F."/>
            <person name="Wang M."/>
        </authorList>
    </citation>
    <scope>NUCLEOTIDE SEQUENCE [LARGE SCALE GENOMIC DNA]</scope>
    <source>
        <strain evidence="14">ZL_2023a</strain>
    </source>
</reference>
<comment type="function">
    <text evidence="11">Acts as a component of the essential kinetochore-associated NDC80 complex, which is required for chromosome segregation and spindle checkpoint activity.</text>
</comment>
<keyword evidence="5 11" id="KW-0132">Cell division</keyword>
<feature type="domain" description="Chromosome segregation protein Spc25 C-terminal" evidence="13">
    <location>
        <begin position="162"/>
        <end position="229"/>
    </location>
</feature>
<dbReference type="GO" id="GO:0005634">
    <property type="term" value="C:nucleus"/>
    <property type="evidence" value="ECO:0007669"/>
    <property type="project" value="UniProtKB-SubCell"/>
</dbReference>
<keyword evidence="11" id="KW-0995">Kinetochore</keyword>
<dbReference type="GO" id="GO:0007059">
    <property type="term" value="P:chromosome segregation"/>
    <property type="evidence" value="ECO:0007669"/>
    <property type="project" value="InterPro"/>
</dbReference>
<dbReference type="InterPro" id="IPR027267">
    <property type="entry name" value="AH/BAR_dom_sf"/>
</dbReference>
<dbReference type="PANTHER" id="PTHR14281:SF0">
    <property type="entry name" value="KINETOCHORE PROTEIN SPC25"/>
    <property type="match status" value="1"/>
</dbReference>
<evidence type="ECO:0000256" key="5">
    <source>
        <dbReference type="ARBA" id="ARBA00022618"/>
    </source>
</evidence>
<dbReference type="SUPFAM" id="SSF103657">
    <property type="entry name" value="BAR/IMD domain-like"/>
    <property type="match status" value="1"/>
</dbReference>
<dbReference type="Gene3D" id="3.30.457.50">
    <property type="entry name" value="Chromosome segregation protein Spc25"/>
    <property type="match status" value="1"/>
</dbReference>
<sequence length="234" mass="27657">MAVPATETIDLDAEFESYQQKWSMDLKSFKKIWSNSSNEIKSVYQQRETLFKKSKDDIDELNQKIKGIRQEISSIHKDKDRAGREMQRLVQELENISISLSEKTKEMEEHKEKLQELEKRVNQKMTLVENTEKNNQDCVSNIERGVMMFSTHLGLNVKCTNRNTLLFIFTQINRAQPNEEYMLELTLDEEKYHLLRSVPEISNLQELEDRLNSTNNFSGCIVHIRKLFQKMHHC</sequence>
<evidence type="ECO:0000259" key="13">
    <source>
        <dbReference type="Pfam" id="PF08234"/>
    </source>
</evidence>
<dbReference type="Pfam" id="PF08234">
    <property type="entry name" value="Spindle_Spc25"/>
    <property type="match status" value="1"/>
</dbReference>
<comment type="subunit">
    <text evidence="10">Component of the NDC80 complex, which is composed of ndc80, cdca1, spbc24 and spbc25. The NDC80 complex interacts with mis12 and zwint.</text>
</comment>
<dbReference type="CDD" id="cd23784">
    <property type="entry name" value="RWD_Spc25"/>
    <property type="match status" value="1"/>
</dbReference>
<keyword evidence="11" id="KW-0539">Nucleus</keyword>
<evidence type="ECO:0000256" key="1">
    <source>
        <dbReference type="ARBA" id="ARBA00004584"/>
    </source>
</evidence>
<keyword evidence="8 11" id="KW-0131">Cell cycle</keyword>
<proteinExistence type="inferred from homology"/>
<evidence type="ECO:0000256" key="7">
    <source>
        <dbReference type="ARBA" id="ARBA00023054"/>
    </source>
</evidence>
<keyword evidence="4 11" id="KW-0158">Chromosome</keyword>